<organism evidence="1 2">
    <name type="scientific">Brassica napus</name>
    <name type="common">Rape</name>
    <dbReference type="NCBI Taxonomy" id="3708"/>
    <lineage>
        <taxon>Eukaryota</taxon>
        <taxon>Viridiplantae</taxon>
        <taxon>Streptophyta</taxon>
        <taxon>Embryophyta</taxon>
        <taxon>Tracheophyta</taxon>
        <taxon>Spermatophyta</taxon>
        <taxon>Magnoliopsida</taxon>
        <taxon>eudicotyledons</taxon>
        <taxon>Gunneridae</taxon>
        <taxon>Pentapetalae</taxon>
        <taxon>rosids</taxon>
        <taxon>malvids</taxon>
        <taxon>Brassicales</taxon>
        <taxon>Brassicaceae</taxon>
        <taxon>Brassiceae</taxon>
        <taxon>Brassica</taxon>
    </lineage>
</organism>
<proteinExistence type="predicted"/>
<gene>
    <name evidence="1" type="ORF">HID58_043763</name>
</gene>
<comment type="caution">
    <text evidence="1">The sequence shown here is derived from an EMBL/GenBank/DDBJ whole genome shotgun (WGS) entry which is preliminary data.</text>
</comment>
<evidence type="ECO:0000313" key="2">
    <source>
        <dbReference type="Proteomes" id="UP000824890"/>
    </source>
</evidence>
<dbReference type="EMBL" id="JAGKQM010000011">
    <property type="protein sequence ID" value="KAH0904260.1"/>
    <property type="molecule type" value="Genomic_DNA"/>
</dbReference>
<reference evidence="1 2" key="1">
    <citation type="submission" date="2021-05" db="EMBL/GenBank/DDBJ databases">
        <title>Genome Assembly of Synthetic Allotetraploid Brassica napus Reveals Homoeologous Exchanges between Subgenomes.</title>
        <authorList>
            <person name="Davis J.T."/>
        </authorList>
    </citation>
    <scope>NUCLEOTIDE SEQUENCE [LARGE SCALE GENOMIC DNA]</scope>
    <source>
        <strain evidence="2">cv. Da-Ae</strain>
        <tissue evidence="1">Seedling</tissue>
    </source>
</reference>
<sequence>MEAVSGGSRIYHTPTLGSVVNSIKWNHTNLVVARSEDDKNIYICGKKIEILNSRSRGLTESVMSSSRKCKSDDSTARDVNCNLFKTKMRASVYDSSEASSGWTVVTGTMAGQFLYFRLLSDKEGHNKWFGGEARLQECDHVILKKKCSYYLVNSEFQEAVVAAIVVASGFVTEL</sequence>
<accession>A0ABQ8BHI6</accession>
<name>A0ABQ8BHI6_BRANA</name>
<protein>
    <submittedName>
        <fullName evidence="1">Uncharacterized protein</fullName>
    </submittedName>
</protein>
<keyword evidence="2" id="KW-1185">Reference proteome</keyword>
<dbReference type="Proteomes" id="UP000824890">
    <property type="component" value="Unassembled WGS sequence"/>
</dbReference>
<evidence type="ECO:0000313" key="1">
    <source>
        <dbReference type="EMBL" id="KAH0904260.1"/>
    </source>
</evidence>